<reference evidence="9 10" key="1">
    <citation type="submission" date="2017-05" db="EMBL/GenBank/DDBJ databases">
        <authorList>
            <person name="Varghese N."/>
            <person name="Submissions S."/>
        </authorList>
    </citation>
    <scope>NUCLEOTIDE SEQUENCE [LARGE SCALE GENOMIC DNA]</scope>
    <source>
        <strain evidence="9 10">DSM 27040</strain>
    </source>
</reference>
<keyword evidence="10" id="KW-1185">Reference proteome</keyword>
<evidence type="ECO:0000313" key="9">
    <source>
        <dbReference type="EMBL" id="SMO36148.1"/>
    </source>
</evidence>
<keyword evidence="3 6" id="KW-0378">Hydrolase</keyword>
<feature type="signal peptide" evidence="7">
    <location>
        <begin position="1"/>
        <end position="22"/>
    </location>
</feature>
<dbReference type="Pfam" id="PF01435">
    <property type="entry name" value="Peptidase_M48"/>
    <property type="match status" value="1"/>
</dbReference>
<accession>A0A521AMV5</accession>
<evidence type="ECO:0000256" key="5">
    <source>
        <dbReference type="ARBA" id="ARBA00023049"/>
    </source>
</evidence>
<keyword evidence="7" id="KW-0732">Signal</keyword>
<comment type="cofactor">
    <cofactor evidence="6">
        <name>Zn(2+)</name>
        <dbReference type="ChEBI" id="CHEBI:29105"/>
    </cofactor>
    <text evidence="6">Binds 1 zinc ion per subunit.</text>
</comment>
<dbReference type="GO" id="GO:0004222">
    <property type="term" value="F:metalloendopeptidase activity"/>
    <property type="evidence" value="ECO:0007669"/>
    <property type="project" value="InterPro"/>
</dbReference>
<dbReference type="AlphaFoldDB" id="A0A521AMV5"/>
<evidence type="ECO:0000256" key="2">
    <source>
        <dbReference type="ARBA" id="ARBA00022723"/>
    </source>
</evidence>
<dbReference type="PANTHER" id="PTHR22726:SF24">
    <property type="entry name" value="M48 FAMILY METALLOPEPTIDASE"/>
    <property type="match status" value="1"/>
</dbReference>
<dbReference type="Gene3D" id="3.30.2010.10">
    <property type="entry name" value="Metalloproteases ('zincins'), catalytic domain"/>
    <property type="match status" value="1"/>
</dbReference>
<keyword evidence="1 6" id="KW-0645">Protease</keyword>
<dbReference type="GO" id="GO:0051603">
    <property type="term" value="P:proteolysis involved in protein catabolic process"/>
    <property type="evidence" value="ECO:0007669"/>
    <property type="project" value="TreeGrafter"/>
</dbReference>
<keyword evidence="2" id="KW-0479">Metal-binding</keyword>
<dbReference type="PANTHER" id="PTHR22726">
    <property type="entry name" value="METALLOENDOPEPTIDASE OMA1"/>
    <property type="match status" value="1"/>
</dbReference>
<dbReference type="InterPro" id="IPR001915">
    <property type="entry name" value="Peptidase_M48"/>
</dbReference>
<gene>
    <name evidence="9" type="ORF">SAMN06265379_101271</name>
</gene>
<evidence type="ECO:0000259" key="8">
    <source>
        <dbReference type="Pfam" id="PF01435"/>
    </source>
</evidence>
<evidence type="ECO:0000256" key="1">
    <source>
        <dbReference type="ARBA" id="ARBA00022670"/>
    </source>
</evidence>
<dbReference type="PROSITE" id="PS51257">
    <property type="entry name" value="PROKAR_LIPOPROTEIN"/>
    <property type="match status" value="1"/>
</dbReference>
<dbReference type="OrthoDB" id="9810445at2"/>
<dbReference type="InterPro" id="IPR051156">
    <property type="entry name" value="Mito/Outer_Membr_Metalloprot"/>
</dbReference>
<dbReference type="GO" id="GO:0016020">
    <property type="term" value="C:membrane"/>
    <property type="evidence" value="ECO:0007669"/>
    <property type="project" value="TreeGrafter"/>
</dbReference>
<protein>
    <submittedName>
        <fullName evidence="9">Peptidase family M48</fullName>
    </submittedName>
</protein>
<organism evidence="9 10">
    <name type="scientific">Saccharicrinis carchari</name>
    <dbReference type="NCBI Taxonomy" id="1168039"/>
    <lineage>
        <taxon>Bacteria</taxon>
        <taxon>Pseudomonadati</taxon>
        <taxon>Bacteroidota</taxon>
        <taxon>Bacteroidia</taxon>
        <taxon>Marinilabiliales</taxon>
        <taxon>Marinilabiliaceae</taxon>
        <taxon>Saccharicrinis</taxon>
    </lineage>
</organism>
<keyword evidence="4 6" id="KW-0862">Zinc</keyword>
<evidence type="ECO:0000256" key="7">
    <source>
        <dbReference type="SAM" id="SignalP"/>
    </source>
</evidence>
<dbReference type="EMBL" id="FXTB01000001">
    <property type="protein sequence ID" value="SMO36148.1"/>
    <property type="molecule type" value="Genomic_DNA"/>
</dbReference>
<evidence type="ECO:0000256" key="4">
    <source>
        <dbReference type="ARBA" id="ARBA00022833"/>
    </source>
</evidence>
<name>A0A521AMV5_SACCC</name>
<evidence type="ECO:0000313" key="10">
    <source>
        <dbReference type="Proteomes" id="UP000319040"/>
    </source>
</evidence>
<dbReference type="RefSeq" id="WP_142531668.1">
    <property type="nucleotide sequence ID" value="NZ_FXTB01000001.1"/>
</dbReference>
<dbReference type="GO" id="GO:0046872">
    <property type="term" value="F:metal ion binding"/>
    <property type="evidence" value="ECO:0007669"/>
    <property type="project" value="UniProtKB-KW"/>
</dbReference>
<proteinExistence type="inferred from homology"/>
<evidence type="ECO:0000256" key="3">
    <source>
        <dbReference type="ARBA" id="ARBA00022801"/>
    </source>
</evidence>
<evidence type="ECO:0000256" key="6">
    <source>
        <dbReference type="RuleBase" id="RU003983"/>
    </source>
</evidence>
<dbReference type="CDD" id="cd07331">
    <property type="entry name" value="M48C_Oma1_like"/>
    <property type="match status" value="1"/>
</dbReference>
<comment type="similarity">
    <text evidence="6">Belongs to the peptidase M48 family.</text>
</comment>
<sequence>MKNYWKHLCAMVILAAVAVACSTVPITGRSQLNLFPESQMAEMGLTNYSQFLKEAKLSTSQEQSAMVKRVGHKIAAAVEDYMNNNGLSSHVANFNWEFNLVEDDTPNAWCMPGGKVVFYTGILPFTKDENGLAVVMGHEIAHAVARHGNERMSQQMGMQAVATGLQVALQEKPEETQQIYMAAFGLGAQFGVALPYSRKHETEADKMGLVFMAMAGYDPAHAVSFWSRMAESGGQKPPEFMSTHPADDTRIKDIKAYLPQAYKYMKK</sequence>
<feature type="domain" description="Peptidase M48" evidence="8">
    <location>
        <begin position="74"/>
        <end position="256"/>
    </location>
</feature>
<keyword evidence="5 6" id="KW-0482">Metalloprotease</keyword>
<dbReference type="Proteomes" id="UP000319040">
    <property type="component" value="Unassembled WGS sequence"/>
</dbReference>
<feature type="chain" id="PRO_5021900807" evidence="7">
    <location>
        <begin position="23"/>
        <end position="267"/>
    </location>
</feature>